<protein>
    <submittedName>
        <fullName evidence="1">Uncharacterized protein</fullName>
    </submittedName>
</protein>
<comment type="caution">
    <text evidence="1">The sequence shown here is derived from an EMBL/GenBank/DDBJ whole genome shotgun (WGS) entry which is preliminary data.</text>
</comment>
<proteinExistence type="predicted"/>
<accession>A0ABN3H776</accession>
<reference evidence="1 2" key="1">
    <citation type="journal article" date="2019" name="Int. J. Syst. Evol. Microbiol.">
        <title>The Global Catalogue of Microorganisms (GCM) 10K type strain sequencing project: providing services to taxonomists for standard genome sequencing and annotation.</title>
        <authorList>
            <consortium name="The Broad Institute Genomics Platform"/>
            <consortium name="The Broad Institute Genome Sequencing Center for Infectious Disease"/>
            <person name="Wu L."/>
            <person name="Ma J."/>
        </authorList>
    </citation>
    <scope>NUCLEOTIDE SEQUENCE [LARGE SCALE GENOMIC DNA]</scope>
    <source>
        <strain evidence="1 2">JCM 16227</strain>
    </source>
</reference>
<organism evidence="1 2">
    <name type="scientific">Gordonia cholesterolivorans</name>
    <dbReference type="NCBI Taxonomy" id="559625"/>
    <lineage>
        <taxon>Bacteria</taxon>
        <taxon>Bacillati</taxon>
        <taxon>Actinomycetota</taxon>
        <taxon>Actinomycetes</taxon>
        <taxon>Mycobacteriales</taxon>
        <taxon>Gordoniaceae</taxon>
        <taxon>Gordonia</taxon>
    </lineage>
</organism>
<dbReference type="EMBL" id="BAAARB010000003">
    <property type="protein sequence ID" value="GAA2371270.1"/>
    <property type="molecule type" value="Genomic_DNA"/>
</dbReference>
<name>A0ABN3H776_9ACTN</name>
<dbReference type="Proteomes" id="UP001501170">
    <property type="component" value="Unassembled WGS sequence"/>
</dbReference>
<keyword evidence="2" id="KW-1185">Reference proteome</keyword>
<evidence type="ECO:0000313" key="1">
    <source>
        <dbReference type="EMBL" id="GAA2371270.1"/>
    </source>
</evidence>
<evidence type="ECO:0000313" key="2">
    <source>
        <dbReference type="Proteomes" id="UP001501170"/>
    </source>
</evidence>
<gene>
    <name evidence="1" type="ORF">GCM10009855_08220</name>
</gene>
<sequence length="107" mass="11870">MITMSSDLLERIEDRSITMPRLVAVRLAGKPVTYAELADEIACRLEAGGYSDHSANAALFAALMNLLPYRLRTVGPHEDLRIVSSAIRWLNAYHGTGVEERRLQSVS</sequence>